<reference evidence="1 2" key="1">
    <citation type="journal article" date="2018" name="Biotechnol. Biofuels">
        <title>Integrative visual omics of the white-rot fungus Polyporus brumalis exposes the biotechnological potential of its oxidative enzymes for delignifying raw plant biomass.</title>
        <authorList>
            <person name="Miyauchi S."/>
            <person name="Rancon A."/>
            <person name="Drula E."/>
            <person name="Hage H."/>
            <person name="Chaduli D."/>
            <person name="Favel A."/>
            <person name="Grisel S."/>
            <person name="Henrissat B."/>
            <person name="Herpoel-Gimbert I."/>
            <person name="Ruiz-Duenas F.J."/>
            <person name="Chevret D."/>
            <person name="Hainaut M."/>
            <person name="Lin J."/>
            <person name="Wang M."/>
            <person name="Pangilinan J."/>
            <person name="Lipzen A."/>
            <person name="Lesage-Meessen L."/>
            <person name="Navarro D."/>
            <person name="Riley R."/>
            <person name="Grigoriev I.V."/>
            <person name="Zhou S."/>
            <person name="Raouche S."/>
            <person name="Rosso M.N."/>
        </authorList>
    </citation>
    <scope>NUCLEOTIDE SEQUENCE [LARGE SCALE GENOMIC DNA]</scope>
    <source>
        <strain evidence="1 2">BRFM 1820</strain>
    </source>
</reference>
<protein>
    <submittedName>
        <fullName evidence="1">Uncharacterized protein</fullName>
    </submittedName>
</protein>
<dbReference type="AlphaFoldDB" id="A0A371DFT8"/>
<evidence type="ECO:0000313" key="1">
    <source>
        <dbReference type="EMBL" id="RDX51415.1"/>
    </source>
</evidence>
<sequence>MISSEHGWEELGDSEIPESLELPNSPSRSTRPAHDWHQLYRVWSLPLYAVTYIVHSRYRALRPRRLPTLTSLRLPEIYGMLAVGDICGYQGLHLYKQLQLEENYDRGQVANYAGWFYKMFHKNLREPRFPGSSDLTRKGLPRGEDGKVTLLGEILWRLRTIRTTANCRLFASSILEDHIAACDLNDHDASVLVTIVAERLGTGFNQSATFFPEGELRWIAVLTTALRAATIWTGPGRLVALAVNGMQRAALYAFMYPSLTWEYHHFRSIWNIQEPDKAVEAARRQRKVLVDALRRFLEEKREDTGSE</sequence>
<keyword evidence="2" id="KW-1185">Reference proteome</keyword>
<dbReference type="Proteomes" id="UP000256964">
    <property type="component" value="Unassembled WGS sequence"/>
</dbReference>
<gene>
    <name evidence="1" type="ORF">OH76DRAFT_289046</name>
</gene>
<proteinExistence type="predicted"/>
<organism evidence="1 2">
    <name type="scientific">Lentinus brumalis</name>
    <dbReference type="NCBI Taxonomy" id="2498619"/>
    <lineage>
        <taxon>Eukaryota</taxon>
        <taxon>Fungi</taxon>
        <taxon>Dikarya</taxon>
        <taxon>Basidiomycota</taxon>
        <taxon>Agaricomycotina</taxon>
        <taxon>Agaricomycetes</taxon>
        <taxon>Polyporales</taxon>
        <taxon>Polyporaceae</taxon>
        <taxon>Lentinus</taxon>
    </lineage>
</organism>
<name>A0A371DFT8_9APHY</name>
<accession>A0A371DFT8</accession>
<evidence type="ECO:0000313" key="2">
    <source>
        <dbReference type="Proteomes" id="UP000256964"/>
    </source>
</evidence>
<dbReference type="EMBL" id="KZ857394">
    <property type="protein sequence ID" value="RDX51415.1"/>
    <property type="molecule type" value="Genomic_DNA"/>
</dbReference>